<evidence type="ECO:0000313" key="3">
    <source>
        <dbReference type="Proteomes" id="UP000054567"/>
    </source>
</evidence>
<evidence type="ECO:0000256" key="1">
    <source>
        <dbReference type="SAM" id="MobiDB-lite"/>
    </source>
</evidence>
<proteinExistence type="predicted"/>
<name>A0A0J6ID01_COCPO</name>
<feature type="compositionally biased region" description="Acidic residues" evidence="1">
    <location>
        <begin position="637"/>
        <end position="666"/>
    </location>
</feature>
<reference evidence="2 3" key="1">
    <citation type="submission" date="2007-06" db="EMBL/GenBank/DDBJ databases">
        <title>The Genome Sequence of Coccidioides posadasii RMSCC_3488.</title>
        <authorList>
            <consortium name="Coccidioides Genome Resources Consortium"/>
            <consortium name="The Broad Institute Genome Sequencing Platform"/>
            <person name="Henn M.R."/>
            <person name="Sykes S."/>
            <person name="Young S."/>
            <person name="Jaffe D."/>
            <person name="Berlin A."/>
            <person name="Alvarez P."/>
            <person name="Butler J."/>
            <person name="Gnerre S."/>
            <person name="Grabherr M."/>
            <person name="Mauceli E."/>
            <person name="Brockman W."/>
            <person name="Kodira C."/>
            <person name="Alvarado L."/>
            <person name="Zeng Q."/>
            <person name="Crawford M."/>
            <person name="Antoine C."/>
            <person name="Devon K."/>
            <person name="Galgiani J."/>
            <person name="Orsborn K."/>
            <person name="Lewis M.L."/>
            <person name="Nusbaum C."/>
            <person name="Galagan J."/>
            <person name="Birren B."/>
        </authorList>
    </citation>
    <scope>NUCLEOTIDE SEQUENCE [LARGE SCALE GENOMIC DNA]</scope>
    <source>
        <strain evidence="2 3">RMSCC 3488</strain>
    </source>
</reference>
<dbReference type="Gene3D" id="3.30.420.40">
    <property type="match status" value="1"/>
</dbReference>
<gene>
    <name evidence="2" type="ORF">CPAG_05902</name>
</gene>
<dbReference type="AlphaFoldDB" id="A0A0J6ID01"/>
<feature type="region of interest" description="Disordered" evidence="1">
    <location>
        <begin position="628"/>
        <end position="681"/>
    </location>
</feature>
<reference evidence="3" key="3">
    <citation type="journal article" date="2010" name="Genome Res.">
        <title>Population genomic sequencing of Coccidioides fungi reveals recent hybridization and transposon control.</title>
        <authorList>
            <person name="Neafsey D.E."/>
            <person name="Barker B.M."/>
            <person name="Sharpton T.J."/>
            <person name="Stajich J.E."/>
            <person name="Park D.J."/>
            <person name="Whiston E."/>
            <person name="Hung C.-Y."/>
            <person name="McMahan C."/>
            <person name="White J."/>
            <person name="Sykes S."/>
            <person name="Heiman D."/>
            <person name="Young S."/>
            <person name="Zeng Q."/>
            <person name="Abouelleil A."/>
            <person name="Aftuck L."/>
            <person name="Bessette D."/>
            <person name="Brown A."/>
            <person name="FitzGerald M."/>
            <person name="Lui A."/>
            <person name="Macdonald J.P."/>
            <person name="Priest M."/>
            <person name="Orbach M.J."/>
            <person name="Galgiani J.N."/>
            <person name="Kirkland T.N."/>
            <person name="Cole G.T."/>
            <person name="Birren B.W."/>
            <person name="Henn M.R."/>
            <person name="Taylor J.W."/>
            <person name="Rounsley S.D."/>
        </authorList>
    </citation>
    <scope>NUCLEOTIDE SEQUENCE [LARGE SCALE GENOMIC DNA]</scope>
    <source>
        <strain evidence="3">RMSCC 3488</strain>
    </source>
</reference>
<dbReference type="Proteomes" id="UP000054567">
    <property type="component" value="Unassembled WGS sequence"/>
</dbReference>
<dbReference type="EMBL" id="DS268111">
    <property type="protein sequence ID" value="KMM69587.1"/>
    <property type="molecule type" value="Genomic_DNA"/>
</dbReference>
<dbReference type="PANTHER" id="PTHR14187">
    <property type="entry name" value="ALPHA KINASE/ELONGATION FACTOR 2 KINASE"/>
    <property type="match status" value="1"/>
</dbReference>
<dbReference type="OrthoDB" id="2963168at2759"/>
<dbReference type="PANTHER" id="PTHR14187:SF5">
    <property type="entry name" value="HEAT SHOCK 70 KDA PROTEIN 12A"/>
    <property type="match status" value="1"/>
</dbReference>
<accession>A0A0J6ID01</accession>
<dbReference type="InterPro" id="IPR043129">
    <property type="entry name" value="ATPase_NBD"/>
</dbReference>
<evidence type="ECO:0000313" key="2">
    <source>
        <dbReference type="EMBL" id="KMM69587.1"/>
    </source>
</evidence>
<organism evidence="2 3">
    <name type="scientific">Coccidioides posadasii RMSCC 3488</name>
    <dbReference type="NCBI Taxonomy" id="454284"/>
    <lineage>
        <taxon>Eukaryota</taxon>
        <taxon>Fungi</taxon>
        <taxon>Dikarya</taxon>
        <taxon>Ascomycota</taxon>
        <taxon>Pezizomycotina</taxon>
        <taxon>Eurotiomycetes</taxon>
        <taxon>Eurotiomycetidae</taxon>
        <taxon>Onygenales</taxon>
        <taxon>Onygenaceae</taxon>
        <taxon>Coccidioides</taxon>
    </lineage>
</organism>
<sequence length="681" mass="76455">MKTIRFISVEQTEGLSNPKEHDWCVLQLISCHWHKAAQANVNTKERSEKAESRKRQSMRKGKLEKGRQGVSHVFSAKSPSTVAQLMNSPGTWDYREKVPTIIAVARDNGNRETLWGAKVKTGISSSAWFKIGMAPKLCATPEDDPLLQQAVGKGLMRIPDGHTPQSLCKEFLKYLHAHIMNAVNKEYSGVIETTPIDFVFSAPAEWGKEYTGNLKKAAESAGFRSRLKDKISFIDEPEAAALLAFECYLDKKHSKKNVMVVDMGGGTVVKISLTPGYWEHKIIGGQDLITYEIKSRSPFRVTEACAGTSAMCGGTTIDRELHKLMREKYGNDFLGKSAKSISQGSDFMKEFEDIKCRFKREPGFHYRLLLWMNRESGSGYDAETGTITLTSYGILYPAARIISEIYKREEIIAMFDQVIKPSIDKISQQISQLKKQNQNPVQCFVVALVETYMFSRGSSKFCKSELGDEAVVIVPSQSWSAIARGAALSRMKRKAMITNHEVCARRGRWTRDVRASDLRKENQRQFGMAHQMGIVNTLLKTIEQSLGSSFISAKRKIHQGTVTEDFSKYIKRSGRQKNKVLQVQIGHKVKAESGEVEFVARIGKEGKPFACAKFTYEDVDDELELTTEGHEGAYDAGDLELEEEEEVGDDDEDDEGREEEAEEELEGLEKAEVDGDELLGW</sequence>
<dbReference type="VEuPathDB" id="FungiDB:CPAG_05902"/>
<feature type="region of interest" description="Disordered" evidence="1">
    <location>
        <begin position="40"/>
        <end position="71"/>
    </location>
</feature>
<reference evidence="3" key="2">
    <citation type="journal article" date="2009" name="Genome Res.">
        <title>Comparative genomic analyses of the human fungal pathogens Coccidioides and their relatives.</title>
        <authorList>
            <person name="Sharpton T.J."/>
            <person name="Stajich J.E."/>
            <person name="Rounsley S.D."/>
            <person name="Gardner M.J."/>
            <person name="Wortman J.R."/>
            <person name="Jordar V.S."/>
            <person name="Maiti R."/>
            <person name="Kodira C.D."/>
            <person name="Neafsey D.E."/>
            <person name="Zeng Q."/>
            <person name="Hung C.-Y."/>
            <person name="McMahan C."/>
            <person name="Muszewska A."/>
            <person name="Grynberg M."/>
            <person name="Mandel M.A."/>
            <person name="Kellner E.M."/>
            <person name="Barker B.M."/>
            <person name="Galgiani J.N."/>
            <person name="Orbach M.J."/>
            <person name="Kirkland T.N."/>
            <person name="Cole G.T."/>
            <person name="Henn M.R."/>
            <person name="Birren B.W."/>
            <person name="Taylor J.W."/>
        </authorList>
    </citation>
    <scope>NUCLEOTIDE SEQUENCE [LARGE SCALE GENOMIC DNA]</scope>
    <source>
        <strain evidence="3">RMSCC 3488</strain>
    </source>
</reference>
<dbReference type="SUPFAM" id="SSF53067">
    <property type="entry name" value="Actin-like ATPase domain"/>
    <property type="match status" value="2"/>
</dbReference>
<dbReference type="CDD" id="cd10170">
    <property type="entry name" value="ASKHA_NBD_HSP70"/>
    <property type="match status" value="1"/>
</dbReference>
<feature type="compositionally biased region" description="Basic and acidic residues" evidence="1">
    <location>
        <begin position="43"/>
        <end position="54"/>
    </location>
</feature>
<protein>
    <submittedName>
        <fullName evidence="2">Hsp70-like protein</fullName>
    </submittedName>
</protein>